<dbReference type="AlphaFoldDB" id="A0A0D8BAU3"/>
<organism evidence="3 4">
    <name type="scientific">Frankia torreyi</name>
    <dbReference type="NCBI Taxonomy" id="1856"/>
    <lineage>
        <taxon>Bacteria</taxon>
        <taxon>Bacillati</taxon>
        <taxon>Actinomycetota</taxon>
        <taxon>Actinomycetes</taxon>
        <taxon>Frankiales</taxon>
        <taxon>Frankiaceae</taxon>
        <taxon>Frankia</taxon>
    </lineage>
</organism>
<sequence precursor="true">MKNWRALALTALVAVLAACGGSGGAGGAGGSGGPPAGATPSAGASAAGGGSAFDLMHDSEAAAAFVTAFRAQFPALAAGRSDTALRDDGTHLCLDDLPEGGDRLALTRIPARFADGGITPDQPTSGAILALARSTVCAAASTP</sequence>
<feature type="signal peptide" evidence="2">
    <location>
        <begin position="1"/>
        <end position="27"/>
    </location>
</feature>
<feature type="compositionally biased region" description="Gly residues" evidence="1">
    <location>
        <begin position="26"/>
        <end position="35"/>
    </location>
</feature>
<evidence type="ECO:0000313" key="4">
    <source>
        <dbReference type="Proteomes" id="UP000032545"/>
    </source>
</evidence>
<accession>A0A0D8BAU3</accession>
<gene>
    <name evidence="3" type="ORF">FF36_04314</name>
</gene>
<keyword evidence="2" id="KW-0732">Signal</keyword>
<dbReference type="RefSeq" id="WP_044886852.1">
    <property type="nucleotide sequence ID" value="NZ_JYFN01000038.1"/>
</dbReference>
<proteinExistence type="predicted"/>
<evidence type="ECO:0000313" key="3">
    <source>
        <dbReference type="EMBL" id="KJE21383.1"/>
    </source>
</evidence>
<comment type="caution">
    <text evidence="3">The sequence shown here is derived from an EMBL/GenBank/DDBJ whole genome shotgun (WGS) entry which is preliminary data.</text>
</comment>
<evidence type="ECO:0008006" key="5">
    <source>
        <dbReference type="Google" id="ProtNLM"/>
    </source>
</evidence>
<dbReference type="Proteomes" id="UP000032545">
    <property type="component" value="Unassembled WGS sequence"/>
</dbReference>
<reference evidence="3 4" key="2">
    <citation type="journal article" date="2016" name="Genome Announc.">
        <title>Permanent Draft Genome Sequences for Two Variants of Frankia sp. Strain CpI1, the First Frankia Strain Isolated from Root Nodules of Comptonia peregrina.</title>
        <authorList>
            <person name="Oshone R."/>
            <person name="Hurst S.G.IV."/>
            <person name="Abebe-Akele F."/>
            <person name="Simpson S."/>
            <person name="Morris K."/>
            <person name="Thomas W.K."/>
            <person name="Tisa L.S."/>
        </authorList>
    </citation>
    <scope>NUCLEOTIDE SEQUENCE [LARGE SCALE GENOMIC DNA]</scope>
    <source>
        <strain evidence="4">CpI1-S</strain>
    </source>
</reference>
<reference evidence="4" key="1">
    <citation type="submission" date="2015-02" db="EMBL/GenBank/DDBJ databases">
        <title>Draft Genome of Frankia sp. CpI1-S.</title>
        <authorList>
            <person name="Oshone R.T."/>
            <person name="Ngom M."/>
            <person name="Ghodhbane-Gtari F."/>
            <person name="Gtari M."/>
            <person name="Morris K."/>
            <person name="Thomas K."/>
            <person name="Sen A."/>
            <person name="Tisa L.S."/>
        </authorList>
    </citation>
    <scope>NUCLEOTIDE SEQUENCE [LARGE SCALE GENOMIC DNA]</scope>
    <source>
        <strain evidence="4">CpI1-S</strain>
    </source>
</reference>
<evidence type="ECO:0000256" key="1">
    <source>
        <dbReference type="SAM" id="MobiDB-lite"/>
    </source>
</evidence>
<dbReference type="OrthoDB" id="3218126at2"/>
<feature type="chain" id="PRO_5002326829" description="DUF732 domain-containing protein" evidence="2">
    <location>
        <begin position="28"/>
        <end position="143"/>
    </location>
</feature>
<feature type="compositionally biased region" description="Low complexity" evidence="1">
    <location>
        <begin position="36"/>
        <end position="45"/>
    </location>
</feature>
<dbReference type="EMBL" id="JYFN01000038">
    <property type="protein sequence ID" value="KJE21383.1"/>
    <property type="molecule type" value="Genomic_DNA"/>
</dbReference>
<feature type="region of interest" description="Disordered" evidence="1">
    <location>
        <begin position="26"/>
        <end position="49"/>
    </location>
</feature>
<keyword evidence="4" id="KW-1185">Reference proteome</keyword>
<protein>
    <recommendedName>
        <fullName evidence="5">DUF732 domain-containing protein</fullName>
    </recommendedName>
</protein>
<dbReference type="PROSITE" id="PS51257">
    <property type="entry name" value="PROKAR_LIPOPROTEIN"/>
    <property type="match status" value="1"/>
</dbReference>
<dbReference type="PATRIC" id="fig|1502723.3.peg.4037"/>
<name>A0A0D8BAU3_9ACTN</name>
<evidence type="ECO:0000256" key="2">
    <source>
        <dbReference type="SAM" id="SignalP"/>
    </source>
</evidence>